<gene>
    <name evidence="3" type="ORF">XENOCAPTIV_024711</name>
</gene>
<dbReference type="Proteomes" id="UP001434883">
    <property type="component" value="Unassembled WGS sequence"/>
</dbReference>
<keyword evidence="1" id="KW-0677">Repeat</keyword>
<evidence type="ECO:0000313" key="3">
    <source>
        <dbReference type="EMBL" id="MEQ2212074.1"/>
    </source>
</evidence>
<accession>A0ABV0RUY6</accession>
<feature type="repeat" description="RCC1" evidence="2">
    <location>
        <begin position="2"/>
        <end position="53"/>
    </location>
</feature>
<evidence type="ECO:0000313" key="4">
    <source>
        <dbReference type="Proteomes" id="UP001434883"/>
    </source>
</evidence>
<protein>
    <submittedName>
        <fullName evidence="3">Uncharacterized protein</fullName>
    </submittedName>
</protein>
<dbReference type="InterPro" id="IPR009091">
    <property type="entry name" value="RCC1/BLIP-II"/>
</dbReference>
<dbReference type="EMBL" id="JAHRIN010059398">
    <property type="protein sequence ID" value="MEQ2212074.1"/>
    <property type="molecule type" value="Genomic_DNA"/>
</dbReference>
<evidence type="ECO:0000256" key="2">
    <source>
        <dbReference type="PROSITE-ProRule" id="PRU00235"/>
    </source>
</evidence>
<dbReference type="PANTHER" id="PTHR22872:SF2">
    <property type="entry name" value="INHIBITOR OF BRUTON TYROSINE KINASE"/>
    <property type="match status" value="1"/>
</dbReference>
<dbReference type="InterPro" id="IPR000408">
    <property type="entry name" value="Reg_chr_condens"/>
</dbReference>
<dbReference type="InterPro" id="IPR051625">
    <property type="entry name" value="Signaling_Regulatory_Domain"/>
</dbReference>
<dbReference type="PROSITE" id="PS50012">
    <property type="entry name" value="RCC1_3"/>
    <property type="match status" value="1"/>
</dbReference>
<organism evidence="3 4">
    <name type="scientific">Xenoophorus captivus</name>
    <dbReference type="NCBI Taxonomy" id="1517983"/>
    <lineage>
        <taxon>Eukaryota</taxon>
        <taxon>Metazoa</taxon>
        <taxon>Chordata</taxon>
        <taxon>Craniata</taxon>
        <taxon>Vertebrata</taxon>
        <taxon>Euteleostomi</taxon>
        <taxon>Actinopterygii</taxon>
        <taxon>Neopterygii</taxon>
        <taxon>Teleostei</taxon>
        <taxon>Neoteleostei</taxon>
        <taxon>Acanthomorphata</taxon>
        <taxon>Ovalentaria</taxon>
        <taxon>Atherinomorphae</taxon>
        <taxon>Cyprinodontiformes</taxon>
        <taxon>Goodeidae</taxon>
        <taxon>Xenoophorus</taxon>
    </lineage>
</organism>
<sequence>PTEVYMWGNNTNFSLGHGNQESRQHPELVDVFARTGVYIKQVRRRHTLVVSSLRRDGVIISCRLD</sequence>
<dbReference type="SUPFAM" id="SSF50985">
    <property type="entry name" value="RCC1/BLIP-II"/>
    <property type="match status" value="1"/>
</dbReference>
<comment type="caution">
    <text evidence="3">The sequence shown here is derived from an EMBL/GenBank/DDBJ whole genome shotgun (WGS) entry which is preliminary data.</text>
</comment>
<dbReference type="Pfam" id="PF00415">
    <property type="entry name" value="RCC1"/>
    <property type="match status" value="1"/>
</dbReference>
<dbReference type="PANTHER" id="PTHR22872">
    <property type="entry name" value="BTK-BINDING PROTEIN-RELATED"/>
    <property type="match status" value="1"/>
</dbReference>
<keyword evidence="4" id="KW-1185">Reference proteome</keyword>
<feature type="non-terminal residue" evidence="3">
    <location>
        <position position="1"/>
    </location>
</feature>
<evidence type="ECO:0000256" key="1">
    <source>
        <dbReference type="ARBA" id="ARBA00022737"/>
    </source>
</evidence>
<reference evidence="3 4" key="1">
    <citation type="submission" date="2021-06" db="EMBL/GenBank/DDBJ databases">
        <authorList>
            <person name="Palmer J.M."/>
        </authorList>
    </citation>
    <scope>NUCLEOTIDE SEQUENCE [LARGE SCALE GENOMIC DNA]</scope>
    <source>
        <strain evidence="3 4">XC_2019</strain>
        <tissue evidence="3">Muscle</tissue>
    </source>
</reference>
<dbReference type="Gene3D" id="2.130.10.30">
    <property type="entry name" value="Regulator of chromosome condensation 1/beta-lactamase-inhibitor protein II"/>
    <property type="match status" value="1"/>
</dbReference>
<name>A0ABV0RUY6_9TELE</name>
<proteinExistence type="predicted"/>